<evidence type="ECO:0000313" key="6">
    <source>
        <dbReference type="Proteomes" id="UP001589788"/>
    </source>
</evidence>
<reference evidence="5 6" key="1">
    <citation type="submission" date="2024-09" db="EMBL/GenBank/DDBJ databases">
        <authorList>
            <person name="Sun Q."/>
            <person name="Mori K."/>
        </authorList>
    </citation>
    <scope>NUCLEOTIDE SEQUENCE [LARGE SCALE GENOMIC DNA]</scope>
    <source>
        <strain evidence="5 6">JCM 15389</strain>
    </source>
</reference>
<dbReference type="SUPFAM" id="SSF53448">
    <property type="entry name" value="Nucleotide-diphospho-sugar transferases"/>
    <property type="match status" value="1"/>
</dbReference>
<dbReference type="Proteomes" id="UP001589788">
    <property type="component" value="Unassembled WGS sequence"/>
</dbReference>
<name>A0ABV6C499_9ACTN</name>
<dbReference type="GO" id="GO:0043814">
    <property type="term" value="F:phospholactate guanylyltransferase activity"/>
    <property type="evidence" value="ECO:0007669"/>
    <property type="project" value="UniProtKB-EC"/>
</dbReference>
<dbReference type="Gene3D" id="3.90.550.10">
    <property type="entry name" value="Spore Coat Polysaccharide Biosynthesis Protein SpsA, Chain A"/>
    <property type="match status" value="1"/>
</dbReference>
<protein>
    <submittedName>
        <fullName evidence="5">2-phospho-L-lactate guanylyltransferase</fullName>
        <ecNumber evidence="5">2.7.7.68</ecNumber>
    </submittedName>
</protein>
<dbReference type="EC" id="2.7.7.68" evidence="5"/>
<evidence type="ECO:0000256" key="4">
    <source>
        <dbReference type="ARBA" id="ARBA00023134"/>
    </source>
</evidence>
<evidence type="ECO:0000313" key="5">
    <source>
        <dbReference type="EMBL" id="MFC0082521.1"/>
    </source>
</evidence>
<dbReference type="InterPro" id="IPR002835">
    <property type="entry name" value="CofC"/>
</dbReference>
<evidence type="ECO:0000256" key="1">
    <source>
        <dbReference type="ARBA" id="ARBA00022679"/>
    </source>
</evidence>
<accession>A0ABV6C499</accession>
<comment type="caution">
    <text evidence="5">The sequence shown here is derived from an EMBL/GenBank/DDBJ whole genome shotgun (WGS) entry which is preliminary data.</text>
</comment>
<dbReference type="InterPro" id="IPR029044">
    <property type="entry name" value="Nucleotide-diphossugar_trans"/>
</dbReference>
<dbReference type="PANTHER" id="PTHR40392">
    <property type="entry name" value="2-PHOSPHO-L-LACTATE GUANYLYLTRANSFERASE"/>
    <property type="match status" value="1"/>
</dbReference>
<dbReference type="NCBIfam" id="TIGR03552">
    <property type="entry name" value="F420_cofC"/>
    <property type="match status" value="1"/>
</dbReference>
<sequence length="202" mass="20556">MSFSAGGAGPAAVLVPVKAFEAAKSRLAPAVDPTTRARLARSMAERVLAAAAPLPVAVVCDDPGVATWAAARGALVLRAPGIGLNRAVASGRAALAARGFARVAVVHSDLPAARNLAGLLGFEGLTLVPDRHRVGTNVLCLPSTVPFPFSYGPGSFERHLAAARASGLPVRILEPLELTWDVDLPDDVAAALAHLGPSCLPA</sequence>
<proteinExistence type="predicted"/>
<organism evidence="5 6">
    <name type="scientific">Aciditerrimonas ferrireducens</name>
    <dbReference type="NCBI Taxonomy" id="667306"/>
    <lineage>
        <taxon>Bacteria</taxon>
        <taxon>Bacillati</taxon>
        <taxon>Actinomycetota</taxon>
        <taxon>Acidimicrobiia</taxon>
        <taxon>Acidimicrobiales</taxon>
        <taxon>Acidimicrobiaceae</taxon>
        <taxon>Aciditerrimonas</taxon>
    </lineage>
</organism>
<dbReference type="EMBL" id="JBHLYQ010000111">
    <property type="protein sequence ID" value="MFC0082521.1"/>
    <property type="molecule type" value="Genomic_DNA"/>
</dbReference>
<dbReference type="Pfam" id="PF01983">
    <property type="entry name" value="CofC"/>
    <property type="match status" value="1"/>
</dbReference>
<dbReference type="PANTHER" id="PTHR40392:SF1">
    <property type="entry name" value="2-PHOSPHO-L-LACTATE GUANYLYLTRANSFERASE"/>
    <property type="match status" value="1"/>
</dbReference>
<dbReference type="RefSeq" id="WP_377790128.1">
    <property type="nucleotide sequence ID" value="NZ_JBHLYQ010000111.1"/>
</dbReference>
<keyword evidence="1 5" id="KW-0808">Transferase</keyword>
<keyword evidence="2 5" id="KW-0548">Nucleotidyltransferase</keyword>
<evidence type="ECO:0000256" key="3">
    <source>
        <dbReference type="ARBA" id="ARBA00022741"/>
    </source>
</evidence>
<keyword evidence="3" id="KW-0547">Nucleotide-binding</keyword>
<keyword evidence="6" id="KW-1185">Reference proteome</keyword>
<gene>
    <name evidence="5" type="primary">cofC</name>
    <name evidence="5" type="ORF">ACFFRE_10305</name>
</gene>
<evidence type="ECO:0000256" key="2">
    <source>
        <dbReference type="ARBA" id="ARBA00022695"/>
    </source>
</evidence>
<keyword evidence="4" id="KW-0342">GTP-binding</keyword>